<evidence type="ECO:0000256" key="3">
    <source>
        <dbReference type="ARBA" id="ARBA00022679"/>
    </source>
</evidence>
<feature type="region of interest" description="Disordered" evidence="17">
    <location>
        <begin position="166"/>
        <end position="186"/>
    </location>
</feature>
<keyword evidence="18" id="KW-1133">Transmembrane helix</keyword>
<dbReference type="EMBL" id="KE747806">
    <property type="protein sequence ID" value="RMZ66277.1"/>
    <property type="molecule type" value="Genomic_DNA"/>
</dbReference>
<dbReference type="Proteomes" id="UP000265663">
    <property type="component" value="Unassembled WGS sequence"/>
</dbReference>
<keyword evidence="21" id="KW-1185">Reference proteome</keyword>
<dbReference type="InterPro" id="IPR050113">
    <property type="entry name" value="Ub_conjugating_enzyme"/>
</dbReference>
<keyword evidence="6 16" id="KW-0067">ATP-binding</keyword>
<evidence type="ECO:0000256" key="9">
    <source>
        <dbReference type="ARBA" id="ARBA00039884"/>
    </source>
</evidence>
<keyword evidence="4 16" id="KW-0547">Nucleotide-binding</keyword>
<comment type="similarity">
    <text evidence="16">Belongs to the ubiquitin-conjugating enzyme family.</text>
</comment>
<feature type="compositionally biased region" description="Low complexity" evidence="17">
    <location>
        <begin position="175"/>
        <end position="184"/>
    </location>
</feature>
<dbReference type="PROSITE" id="PS00183">
    <property type="entry name" value="UBC_1"/>
    <property type="match status" value="1"/>
</dbReference>
<feature type="domain" description="UBC core" evidence="19">
    <location>
        <begin position="14"/>
        <end position="167"/>
    </location>
</feature>
<keyword evidence="5 16" id="KW-0833">Ubl conjugation pathway</keyword>
<evidence type="ECO:0000256" key="11">
    <source>
        <dbReference type="ARBA" id="ARBA00042179"/>
    </source>
</evidence>
<dbReference type="GO" id="GO:0005634">
    <property type="term" value="C:nucleus"/>
    <property type="evidence" value="ECO:0007669"/>
    <property type="project" value="UniProtKB-SubCell"/>
</dbReference>
<dbReference type="InterPro" id="IPR016135">
    <property type="entry name" value="UBQ-conjugating_enzyme/RWD"/>
</dbReference>
<evidence type="ECO:0000256" key="15">
    <source>
        <dbReference type="PROSITE-ProRule" id="PRU10133"/>
    </source>
</evidence>
<comment type="subcellular location">
    <subcellularLocation>
        <location evidence="1">Nucleus</location>
    </subcellularLocation>
</comment>
<dbReference type="AlphaFoldDB" id="A0A3M7LVM4"/>
<dbReference type="Pfam" id="PF00179">
    <property type="entry name" value="UQ_con"/>
    <property type="match status" value="1"/>
</dbReference>
<dbReference type="InterPro" id="IPR023313">
    <property type="entry name" value="UBQ-conjugating_AS"/>
</dbReference>
<keyword evidence="3" id="KW-0808">Transferase</keyword>
<proteinExistence type="inferred from homology"/>
<evidence type="ECO:0000256" key="18">
    <source>
        <dbReference type="SAM" id="Phobius"/>
    </source>
</evidence>
<evidence type="ECO:0000256" key="17">
    <source>
        <dbReference type="SAM" id="MobiDB-lite"/>
    </source>
</evidence>
<reference evidence="20 21" key="1">
    <citation type="journal article" date="2014" name="PLoS ONE">
        <title>De novo Genome Assembly of the Fungal Plant Pathogen Pyrenophora semeniperda.</title>
        <authorList>
            <person name="Soliai M.M."/>
            <person name="Meyer S.E."/>
            <person name="Udall J.A."/>
            <person name="Elzinga D.E."/>
            <person name="Hermansen R.A."/>
            <person name="Bodily P.M."/>
            <person name="Hart A.A."/>
            <person name="Coleman C.E."/>
        </authorList>
    </citation>
    <scope>NUCLEOTIDE SEQUENCE [LARGE SCALE GENOMIC DNA]</scope>
    <source>
        <strain evidence="20 21">CCB06</strain>
        <tissue evidence="20">Mycelium</tissue>
    </source>
</reference>
<evidence type="ECO:0000256" key="14">
    <source>
        <dbReference type="ARBA" id="ARBA00081544"/>
    </source>
</evidence>
<evidence type="ECO:0000256" key="10">
    <source>
        <dbReference type="ARBA" id="ARBA00041569"/>
    </source>
</evidence>
<organism evidence="20 21">
    <name type="scientific">Pyrenophora seminiperda CCB06</name>
    <dbReference type="NCBI Taxonomy" id="1302712"/>
    <lineage>
        <taxon>Eukaryota</taxon>
        <taxon>Fungi</taxon>
        <taxon>Dikarya</taxon>
        <taxon>Ascomycota</taxon>
        <taxon>Pezizomycotina</taxon>
        <taxon>Dothideomycetes</taxon>
        <taxon>Pleosporomycetidae</taxon>
        <taxon>Pleosporales</taxon>
        <taxon>Pleosporineae</taxon>
        <taxon>Pleosporaceae</taxon>
        <taxon>Pyrenophora</taxon>
    </lineage>
</organism>
<dbReference type="OrthoDB" id="6600758at2759"/>
<keyword evidence="18" id="KW-0812">Transmembrane</keyword>
<protein>
    <recommendedName>
        <fullName evidence="8">SUMO-conjugating enzyme UBC9</fullName>
    </recommendedName>
    <alternativeName>
        <fullName evidence="11">E2 ubiquitin-conjugating enzyme 2</fullName>
    </alternativeName>
    <alternativeName>
        <fullName evidence="13">Ubiquitin carrier protein 9</fullName>
    </alternativeName>
    <alternativeName>
        <fullName evidence="12">Ubiquitin carrier protein UBC2</fullName>
    </alternativeName>
    <alternativeName>
        <fullName evidence="9">Ubiquitin-conjugating enzyme E2 2</fullName>
    </alternativeName>
    <alternativeName>
        <fullName evidence="14">Ubiquitin-conjugating enzyme E2-18 kDa</fullName>
    </alternativeName>
    <alternativeName>
        <fullName evidence="10">Ubiquitin-protein ligase UBC2</fullName>
    </alternativeName>
</protein>
<name>A0A3M7LVM4_9PLEO</name>
<dbReference type="CDD" id="cd23798">
    <property type="entry name" value="UBCc_UBE2I"/>
    <property type="match status" value="1"/>
</dbReference>
<dbReference type="GO" id="GO:0019789">
    <property type="term" value="F:SUMO transferase activity"/>
    <property type="evidence" value="ECO:0007669"/>
    <property type="project" value="UniProtKB-ARBA"/>
</dbReference>
<evidence type="ECO:0000256" key="7">
    <source>
        <dbReference type="ARBA" id="ARBA00023242"/>
    </source>
</evidence>
<accession>A0A3M7LVM4</accession>
<evidence type="ECO:0000259" key="19">
    <source>
        <dbReference type="PROSITE" id="PS50127"/>
    </source>
</evidence>
<evidence type="ECO:0000313" key="20">
    <source>
        <dbReference type="EMBL" id="RMZ66277.1"/>
    </source>
</evidence>
<dbReference type="Gene3D" id="3.10.110.10">
    <property type="entry name" value="Ubiquitin Conjugating Enzyme"/>
    <property type="match status" value="1"/>
</dbReference>
<feature type="active site" description="Glycyl thioester intermediate" evidence="15">
    <location>
        <position position="103"/>
    </location>
</feature>
<dbReference type="PROSITE" id="PS50127">
    <property type="entry name" value="UBC_2"/>
    <property type="match status" value="1"/>
</dbReference>
<evidence type="ECO:0000313" key="21">
    <source>
        <dbReference type="Proteomes" id="UP000265663"/>
    </source>
</evidence>
<dbReference type="InterPro" id="IPR000608">
    <property type="entry name" value="UBC"/>
</dbReference>
<evidence type="ECO:0000256" key="5">
    <source>
        <dbReference type="ARBA" id="ARBA00022786"/>
    </source>
</evidence>
<comment type="pathway">
    <text evidence="2">Protein modification; protein sumoylation.</text>
</comment>
<keyword evidence="18" id="KW-0472">Membrane</keyword>
<feature type="transmembrane region" description="Helical" evidence="18">
    <location>
        <begin position="252"/>
        <end position="275"/>
    </location>
</feature>
<gene>
    <name evidence="20" type="ORF">GMOD_00005365</name>
</gene>
<evidence type="ECO:0000256" key="8">
    <source>
        <dbReference type="ARBA" id="ARBA00039165"/>
    </source>
</evidence>
<feature type="transmembrane region" description="Helical" evidence="18">
    <location>
        <begin position="222"/>
        <end position="243"/>
    </location>
</feature>
<dbReference type="SMART" id="SM00212">
    <property type="entry name" value="UBCc"/>
    <property type="match status" value="1"/>
</dbReference>
<dbReference type="GO" id="GO:0005694">
    <property type="term" value="C:chromosome"/>
    <property type="evidence" value="ECO:0007669"/>
    <property type="project" value="UniProtKB-ARBA"/>
</dbReference>
<dbReference type="GO" id="GO:0016925">
    <property type="term" value="P:protein sumoylation"/>
    <property type="evidence" value="ECO:0007669"/>
    <property type="project" value="UniProtKB-ARBA"/>
</dbReference>
<evidence type="ECO:0000256" key="13">
    <source>
        <dbReference type="ARBA" id="ARBA00044296"/>
    </source>
</evidence>
<dbReference type="SUPFAM" id="SSF54495">
    <property type="entry name" value="UBC-like"/>
    <property type="match status" value="1"/>
</dbReference>
<evidence type="ECO:0000256" key="4">
    <source>
        <dbReference type="ARBA" id="ARBA00022741"/>
    </source>
</evidence>
<sequence>MLGCIQAHARTMSLCINRLSEERKSWRRDHPFGFFAKPMRGTNGMMDLKKWDCGIPGKEKTIWEGGLFKLEVIFPDEYPTKPPKCKFVPPLFHPNVYPSGTVCLSILNEEEGWKPAINIKEILLGIQSLLDEPNPESPAQADAFNLFKKDKQAYERKIKQILVAGPLRKDGNGNDGDNNNNNNNNDEEGEDLLFSFDVDGVFYTEPRWNDKDLLYTFDTRHFWGRAYSLLVILAGLTVIKFVLEPVVFALEWCLLVAAEQLCALVAYISLSLWLYTPSDYYKFFITVTSFGLTAAWAQICISIGRNPRAWGF</sequence>
<evidence type="ECO:0000256" key="1">
    <source>
        <dbReference type="ARBA" id="ARBA00004123"/>
    </source>
</evidence>
<dbReference type="PANTHER" id="PTHR24067">
    <property type="entry name" value="UBIQUITIN-CONJUGATING ENZYME E2"/>
    <property type="match status" value="1"/>
</dbReference>
<evidence type="ECO:0000256" key="16">
    <source>
        <dbReference type="RuleBase" id="RU362109"/>
    </source>
</evidence>
<dbReference type="GO" id="GO:0005524">
    <property type="term" value="F:ATP binding"/>
    <property type="evidence" value="ECO:0007669"/>
    <property type="project" value="UniProtKB-UniRule"/>
</dbReference>
<evidence type="ECO:0000256" key="2">
    <source>
        <dbReference type="ARBA" id="ARBA00004718"/>
    </source>
</evidence>
<evidence type="ECO:0000256" key="12">
    <source>
        <dbReference type="ARBA" id="ARBA00042190"/>
    </source>
</evidence>
<evidence type="ECO:0000256" key="6">
    <source>
        <dbReference type="ARBA" id="ARBA00022840"/>
    </source>
</evidence>
<feature type="transmembrane region" description="Helical" evidence="18">
    <location>
        <begin position="281"/>
        <end position="304"/>
    </location>
</feature>
<dbReference type="FunFam" id="3.10.110.10:FF:000035">
    <property type="entry name" value="SUMO-conjugating enzyme ubc9"/>
    <property type="match status" value="1"/>
</dbReference>
<keyword evidence="7" id="KW-0539">Nucleus</keyword>